<dbReference type="AlphaFoldDB" id="A0A4Q9VVH4"/>
<dbReference type="OrthoDB" id="5293641at2"/>
<feature type="transmembrane region" description="Helical" evidence="5">
    <location>
        <begin position="113"/>
        <end position="138"/>
    </location>
</feature>
<evidence type="ECO:0000313" key="8">
    <source>
        <dbReference type="Proteomes" id="UP000292781"/>
    </source>
</evidence>
<dbReference type="Pfam" id="PF07298">
    <property type="entry name" value="NnrU"/>
    <property type="match status" value="1"/>
</dbReference>
<dbReference type="GO" id="GO:0016020">
    <property type="term" value="C:membrane"/>
    <property type="evidence" value="ECO:0007669"/>
    <property type="project" value="UniProtKB-SubCell"/>
</dbReference>
<dbReference type="EMBL" id="SJFN01000006">
    <property type="protein sequence ID" value="TBW39807.1"/>
    <property type="molecule type" value="Genomic_DNA"/>
</dbReference>
<feature type="transmembrane region" description="Helical" evidence="5">
    <location>
        <begin position="41"/>
        <end position="60"/>
    </location>
</feature>
<protein>
    <submittedName>
        <fullName evidence="7">NnrU family protein</fullName>
    </submittedName>
</protein>
<keyword evidence="3 5" id="KW-1133">Transmembrane helix</keyword>
<sequence length="191" mass="20062">MIVLVLGLVLFLGAHSLPMVPTARAAVIARLGDNGHKGLHSLAAAAGIGLIVWGFGLARWEGAPLLWQSPPAMRWVAVVALVPVFPLILAAFLPGRIGRLIAHPMLTGVTLWAFAHLLFVGSAPGVALFASFLVWGLADRRSLIRRGAGRTAPPLPPFGRGDALAVGLGLALWLVTVTWSHLFLFGVSPLG</sequence>
<dbReference type="Proteomes" id="UP000292781">
    <property type="component" value="Unassembled WGS sequence"/>
</dbReference>
<comment type="subcellular location">
    <subcellularLocation>
        <location evidence="1">Membrane</location>
        <topology evidence="1">Multi-pass membrane protein</topology>
    </subcellularLocation>
</comment>
<comment type="caution">
    <text evidence="7">The sequence shown here is derived from an EMBL/GenBank/DDBJ whole genome shotgun (WGS) entry which is preliminary data.</text>
</comment>
<evidence type="ECO:0000256" key="2">
    <source>
        <dbReference type="ARBA" id="ARBA00022692"/>
    </source>
</evidence>
<evidence type="ECO:0000256" key="4">
    <source>
        <dbReference type="ARBA" id="ARBA00023136"/>
    </source>
</evidence>
<evidence type="ECO:0000256" key="5">
    <source>
        <dbReference type="SAM" id="Phobius"/>
    </source>
</evidence>
<organism evidence="7 8">
    <name type="scientific">Siculibacillus lacustris</name>
    <dbReference type="NCBI Taxonomy" id="1549641"/>
    <lineage>
        <taxon>Bacteria</taxon>
        <taxon>Pseudomonadati</taxon>
        <taxon>Pseudomonadota</taxon>
        <taxon>Alphaproteobacteria</taxon>
        <taxon>Hyphomicrobiales</taxon>
        <taxon>Ancalomicrobiaceae</taxon>
        <taxon>Siculibacillus</taxon>
    </lineage>
</organism>
<evidence type="ECO:0000256" key="3">
    <source>
        <dbReference type="ARBA" id="ARBA00022989"/>
    </source>
</evidence>
<evidence type="ECO:0000313" key="7">
    <source>
        <dbReference type="EMBL" id="TBW39807.1"/>
    </source>
</evidence>
<gene>
    <name evidence="7" type="ORF">EYW49_05990</name>
</gene>
<keyword evidence="8" id="KW-1185">Reference proteome</keyword>
<feature type="domain" description="NnrU" evidence="6">
    <location>
        <begin position="3"/>
        <end position="189"/>
    </location>
</feature>
<keyword evidence="4 5" id="KW-0472">Membrane</keyword>
<evidence type="ECO:0000256" key="1">
    <source>
        <dbReference type="ARBA" id="ARBA00004141"/>
    </source>
</evidence>
<name>A0A4Q9VVH4_9HYPH</name>
<proteinExistence type="predicted"/>
<accession>A0A4Q9VVH4</accession>
<feature type="transmembrane region" description="Helical" evidence="5">
    <location>
        <begin position="163"/>
        <end position="185"/>
    </location>
</feature>
<keyword evidence="2 5" id="KW-0812">Transmembrane</keyword>
<dbReference type="InterPro" id="IPR009915">
    <property type="entry name" value="NnrU_dom"/>
</dbReference>
<evidence type="ECO:0000259" key="6">
    <source>
        <dbReference type="Pfam" id="PF07298"/>
    </source>
</evidence>
<dbReference type="RefSeq" id="WP_131307212.1">
    <property type="nucleotide sequence ID" value="NZ_SJFN01000006.1"/>
</dbReference>
<reference evidence="7 8" key="1">
    <citation type="submission" date="2019-02" db="EMBL/GenBank/DDBJ databases">
        <title>Siculibacillus lacustris gen. nov., sp. nov., a new rosette-forming bacterium isolated from a freshwater crater lake (Lake St. Ana, Romania).</title>
        <authorList>
            <person name="Felfoldi T."/>
            <person name="Marton Z."/>
            <person name="Szabo A."/>
            <person name="Mentes A."/>
            <person name="Boka K."/>
            <person name="Marialigeti K."/>
            <person name="Mathe I."/>
            <person name="Koncz M."/>
            <person name="Schumann P."/>
            <person name="Toth E."/>
        </authorList>
    </citation>
    <scope>NUCLEOTIDE SEQUENCE [LARGE SCALE GENOMIC DNA]</scope>
    <source>
        <strain evidence="7 8">SA-279</strain>
    </source>
</reference>
<feature type="transmembrane region" description="Helical" evidence="5">
    <location>
        <begin position="72"/>
        <end position="93"/>
    </location>
</feature>